<evidence type="ECO:0000313" key="1">
    <source>
        <dbReference type="EMBL" id="ETJ29567.1"/>
    </source>
</evidence>
<reference evidence="1" key="1">
    <citation type="submission" date="2013-12" db="EMBL/GenBank/DDBJ databases">
        <title>A Varibaculum cambriense genome reconstructed from a premature infant gut community with otherwise low bacterial novelty that shifts toward anaerobic metabolism during the third week of life.</title>
        <authorList>
            <person name="Brown C.T."/>
            <person name="Sharon I."/>
            <person name="Thomas B.C."/>
            <person name="Castelle C.J."/>
            <person name="Morowitz M.J."/>
            <person name="Banfield J.F."/>
        </authorList>
    </citation>
    <scope>NUCLEOTIDE SEQUENCE</scope>
</reference>
<dbReference type="EMBL" id="AZMM01015906">
    <property type="protein sequence ID" value="ETJ29567.1"/>
    <property type="molecule type" value="Genomic_DNA"/>
</dbReference>
<proteinExistence type="predicted"/>
<name>W1XH00_9ZZZZ</name>
<protein>
    <submittedName>
        <fullName evidence="1">Uncharacterized protein</fullName>
    </submittedName>
</protein>
<dbReference type="AlphaFoldDB" id="W1XH00"/>
<feature type="non-terminal residue" evidence="1">
    <location>
        <position position="21"/>
    </location>
</feature>
<sequence>MLFEAFGFIIIFNSMKNLMSP</sequence>
<comment type="caution">
    <text evidence="1">The sequence shown here is derived from an EMBL/GenBank/DDBJ whole genome shotgun (WGS) entry which is preliminary data.</text>
</comment>
<accession>W1XH00</accession>
<organism evidence="1">
    <name type="scientific">human gut metagenome</name>
    <dbReference type="NCBI Taxonomy" id="408170"/>
    <lineage>
        <taxon>unclassified sequences</taxon>
        <taxon>metagenomes</taxon>
        <taxon>organismal metagenomes</taxon>
    </lineage>
</organism>
<gene>
    <name evidence="1" type="ORF">Q604_UNBC15906G0001</name>
</gene>